<evidence type="ECO:0000256" key="4">
    <source>
        <dbReference type="ARBA" id="ARBA00022989"/>
    </source>
</evidence>
<feature type="transmembrane region" description="Helical" evidence="6">
    <location>
        <begin position="411"/>
        <end position="430"/>
    </location>
</feature>
<feature type="transmembrane region" description="Helical" evidence="6">
    <location>
        <begin position="379"/>
        <end position="405"/>
    </location>
</feature>
<evidence type="ECO:0000313" key="10">
    <source>
        <dbReference type="Proteomes" id="UP000288943"/>
    </source>
</evidence>
<dbReference type="PANTHER" id="PTHR23519">
    <property type="entry name" value="AUTOPHAGY-RELATED PROTEIN 22"/>
    <property type="match status" value="1"/>
</dbReference>
<feature type="transmembrane region" description="Helical" evidence="6">
    <location>
        <begin position="168"/>
        <end position="190"/>
    </location>
</feature>
<comment type="subcellular location">
    <subcellularLocation>
        <location evidence="1">Cell membrane</location>
        <topology evidence="1">Multi-pass membrane protein</topology>
    </subcellularLocation>
</comment>
<dbReference type="GO" id="GO:0005886">
    <property type="term" value="C:plasma membrane"/>
    <property type="evidence" value="ECO:0007669"/>
    <property type="project" value="UniProtKB-SubCell"/>
</dbReference>
<dbReference type="EMBL" id="CP026520">
    <property type="protein sequence ID" value="QAV20558.1"/>
    <property type="molecule type" value="Genomic_DNA"/>
</dbReference>
<feature type="transmembrane region" description="Helical" evidence="6">
    <location>
        <begin position="346"/>
        <end position="367"/>
    </location>
</feature>
<dbReference type="InterPro" id="IPR036259">
    <property type="entry name" value="MFS_trans_sf"/>
</dbReference>
<accession>A0A410X1R8</accession>
<dbReference type="AlphaFoldDB" id="A0A410X1R8"/>
<evidence type="ECO:0000313" key="8">
    <source>
        <dbReference type="EMBL" id="MCY9594750.1"/>
    </source>
</evidence>
<feature type="transmembrane region" description="Helical" evidence="6">
    <location>
        <begin position="71"/>
        <end position="90"/>
    </location>
</feature>
<evidence type="ECO:0000256" key="5">
    <source>
        <dbReference type="ARBA" id="ARBA00023136"/>
    </source>
</evidence>
<evidence type="ECO:0000259" key="7">
    <source>
        <dbReference type="PROSITE" id="PS50850"/>
    </source>
</evidence>
<dbReference type="InterPro" id="IPR024671">
    <property type="entry name" value="Atg22-like"/>
</dbReference>
<dbReference type="OrthoDB" id="9768783at2"/>
<dbReference type="EMBL" id="JAMDMJ010000003">
    <property type="protein sequence ID" value="MCY9594750.1"/>
    <property type="molecule type" value="Genomic_DNA"/>
</dbReference>
<reference evidence="9 10" key="1">
    <citation type="submission" date="2018-01" db="EMBL/GenBank/DDBJ databases">
        <title>The whole genome sequencing and assembly of Paenibacillus chitinolyticus KCCM 41400 strain.</title>
        <authorList>
            <person name="Kim J.-Y."/>
            <person name="Park M.-K."/>
            <person name="Lee Y.-J."/>
            <person name="Yi H."/>
            <person name="Bahn Y.-S."/>
            <person name="Kim J.F."/>
            <person name="Lee D.-W."/>
        </authorList>
    </citation>
    <scope>NUCLEOTIDE SEQUENCE [LARGE SCALE GENOMIC DNA]</scope>
    <source>
        <strain evidence="9 10">KCCM 41400</strain>
    </source>
</reference>
<keyword evidence="3 6" id="KW-0812">Transmembrane</keyword>
<keyword evidence="4 6" id="KW-1133">Transmembrane helix</keyword>
<dbReference type="Proteomes" id="UP000288943">
    <property type="component" value="Chromosome"/>
</dbReference>
<evidence type="ECO:0000313" key="9">
    <source>
        <dbReference type="EMBL" id="QAV20558.1"/>
    </source>
</evidence>
<dbReference type="InterPro" id="IPR050495">
    <property type="entry name" value="ATG22/LtaA_families"/>
</dbReference>
<dbReference type="GeneID" id="95377846"/>
<name>A0A410X1R8_9BACL</name>
<feature type="transmembrane region" description="Helical" evidence="6">
    <location>
        <begin position="255"/>
        <end position="280"/>
    </location>
</feature>
<dbReference type="PANTHER" id="PTHR23519:SF1">
    <property type="entry name" value="AUTOPHAGY-RELATED PROTEIN 22"/>
    <property type="match status" value="1"/>
</dbReference>
<keyword evidence="5 6" id="KW-0472">Membrane</keyword>
<dbReference type="InterPro" id="IPR005829">
    <property type="entry name" value="Sugar_transporter_CS"/>
</dbReference>
<evidence type="ECO:0000256" key="1">
    <source>
        <dbReference type="ARBA" id="ARBA00004651"/>
    </source>
</evidence>
<reference evidence="8 11" key="2">
    <citation type="submission" date="2022-05" db="EMBL/GenBank/DDBJ databases">
        <title>Genome Sequencing of Bee-Associated Microbes.</title>
        <authorList>
            <person name="Dunlap C."/>
        </authorList>
    </citation>
    <scope>NUCLEOTIDE SEQUENCE [LARGE SCALE GENOMIC DNA]</scope>
    <source>
        <strain evidence="8 11">NRRL B-23120</strain>
    </source>
</reference>
<evidence type="ECO:0000256" key="2">
    <source>
        <dbReference type="ARBA" id="ARBA00022448"/>
    </source>
</evidence>
<proteinExistence type="predicted"/>
<keyword evidence="11" id="KW-1185">Reference proteome</keyword>
<feature type="transmembrane region" description="Helical" evidence="6">
    <location>
        <begin position="321"/>
        <end position="340"/>
    </location>
</feature>
<dbReference type="InterPro" id="IPR020846">
    <property type="entry name" value="MFS_dom"/>
</dbReference>
<keyword evidence="2" id="KW-0813">Transport</keyword>
<organism evidence="9 10">
    <name type="scientific">Paenibacillus chitinolyticus</name>
    <dbReference type="NCBI Taxonomy" id="79263"/>
    <lineage>
        <taxon>Bacteria</taxon>
        <taxon>Bacillati</taxon>
        <taxon>Bacillota</taxon>
        <taxon>Bacilli</taxon>
        <taxon>Bacillales</taxon>
        <taxon>Paenibacillaceae</taxon>
        <taxon>Paenibacillus</taxon>
    </lineage>
</organism>
<dbReference type="SUPFAM" id="SSF103473">
    <property type="entry name" value="MFS general substrate transporter"/>
    <property type="match status" value="1"/>
</dbReference>
<evidence type="ECO:0000256" key="3">
    <source>
        <dbReference type="ARBA" id="ARBA00022692"/>
    </source>
</evidence>
<dbReference type="RefSeq" id="WP_042230307.1">
    <property type="nucleotide sequence ID" value="NZ_CP026520.1"/>
</dbReference>
<dbReference type="KEGG" id="pchi:PC41400_23920"/>
<evidence type="ECO:0000256" key="6">
    <source>
        <dbReference type="SAM" id="Phobius"/>
    </source>
</evidence>
<evidence type="ECO:0000313" key="11">
    <source>
        <dbReference type="Proteomes" id="UP001527202"/>
    </source>
</evidence>
<protein>
    <submittedName>
        <fullName evidence="9">MFS transporter</fullName>
    </submittedName>
</protein>
<dbReference type="Proteomes" id="UP001527202">
    <property type="component" value="Unassembled WGS sequence"/>
</dbReference>
<gene>
    <name evidence="8" type="ORF">M5X16_03055</name>
    <name evidence="9" type="ORF">PC41400_23920</name>
</gene>
<feature type="transmembrane region" description="Helical" evidence="6">
    <location>
        <begin position="202"/>
        <end position="220"/>
    </location>
</feature>
<feature type="transmembrane region" description="Helical" evidence="6">
    <location>
        <begin position="292"/>
        <end position="312"/>
    </location>
</feature>
<dbReference type="Pfam" id="PF11700">
    <property type="entry name" value="ATG22"/>
    <property type="match status" value="1"/>
</dbReference>
<sequence length="441" mass="48071">MSQTNPVTPAPLPAKGRKLFLSRPVLSWGLNDVANTIFSSNIVTLFFPFYLTQVIGGDARMDQVASTFITYSNALSGLLIVLLSPLYGVWMDRTGRKKSLMVPFTLLAIGFTLLMALSANWYSSASFLGLPLAVAGVLFFFVIAKFFFSSSVVFYDAMISDLGNSREIPLISGFGVALGYIGTLIGLSVYPLASGQQYEQTFLPSALLYLLFALPLILFYKEAAPAPRSGVQTGFLSGYKEIAATFKEMKKYRPIFLFMVAYFFFNDALQTAISVMAVYAKTVVGFSTVRFLVLYLVATVSSIFGSFVFGYLTRKYGAKRAVVYVALLLIVAIGLGTTAVNEPMFWAAGVIYGISMGSMWVTSRTLIVELSPADKRGQFFGLFAFSGKVSSIVGPLLYGTITFLLQDQGTLASRVALGSLLVMVVIGLIVHKRIPEQHETV</sequence>
<feature type="transmembrane region" description="Helical" evidence="6">
    <location>
        <begin position="102"/>
        <end position="122"/>
    </location>
</feature>
<dbReference type="PROSITE" id="PS50850">
    <property type="entry name" value="MFS"/>
    <property type="match status" value="1"/>
</dbReference>
<feature type="domain" description="Major facilitator superfamily (MFS) profile" evidence="7">
    <location>
        <begin position="255"/>
        <end position="441"/>
    </location>
</feature>
<dbReference type="Gene3D" id="1.20.1250.20">
    <property type="entry name" value="MFS general substrate transporter like domains"/>
    <property type="match status" value="2"/>
</dbReference>
<feature type="transmembrane region" description="Helical" evidence="6">
    <location>
        <begin position="25"/>
        <end position="51"/>
    </location>
</feature>
<dbReference type="GO" id="GO:0022857">
    <property type="term" value="F:transmembrane transporter activity"/>
    <property type="evidence" value="ECO:0007669"/>
    <property type="project" value="InterPro"/>
</dbReference>
<dbReference type="PROSITE" id="PS00217">
    <property type="entry name" value="SUGAR_TRANSPORT_2"/>
    <property type="match status" value="1"/>
</dbReference>
<feature type="transmembrane region" description="Helical" evidence="6">
    <location>
        <begin position="128"/>
        <end position="148"/>
    </location>
</feature>